<gene>
    <name evidence="2" type="ORF">NDU88_000549</name>
</gene>
<proteinExistence type="predicted"/>
<evidence type="ECO:0000313" key="2">
    <source>
        <dbReference type="EMBL" id="KAJ1191233.1"/>
    </source>
</evidence>
<evidence type="ECO:0000313" key="3">
    <source>
        <dbReference type="Proteomes" id="UP001066276"/>
    </source>
</evidence>
<keyword evidence="3" id="KW-1185">Reference proteome</keyword>
<evidence type="ECO:0000256" key="1">
    <source>
        <dbReference type="SAM" id="MobiDB-lite"/>
    </source>
</evidence>
<dbReference type="EMBL" id="JANPWB010000004">
    <property type="protein sequence ID" value="KAJ1191233.1"/>
    <property type="molecule type" value="Genomic_DNA"/>
</dbReference>
<reference evidence="2" key="1">
    <citation type="journal article" date="2022" name="bioRxiv">
        <title>Sequencing and chromosome-scale assembly of the giantPleurodeles waltlgenome.</title>
        <authorList>
            <person name="Brown T."/>
            <person name="Elewa A."/>
            <person name="Iarovenko S."/>
            <person name="Subramanian E."/>
            <person name="Araus A.J."/>
            <person name="Petzold A."/>
            <person name="Susuki M."/>
            <person name="Suzuki K.-i.T."/>
            <person name="Hayashi T."/>
            <person name="Toyoda A."/>
            <person name="Oliveira C."/>
            <person name="Osipova E."/>
            <person name="Leigh N.D."/>
            <person name="Simon A."/>
            <person name="Yun M.H."/>
        </authorList>
    </citation>
    <scope>NUCLEOTIDE SEQUENCE</scope>
    <source>
        <strain evidence="2">20211129_DDA</strain>
        <tissue evidence="2">Liver</tissue>
    </source>
</reference>
<name>A0AAV7UQU3_PLEWA</name>
<feature type="compositionally biased region" description="Polar residues" evidence="1">
    <location>
        <begin position="19"/>
        <end position="36"/>
    </location>
</feature>
<dbReference type="AlphaFoldDB" id="A0AAV7UQU3"/>
<feature type="region of interest" description="Disordered" evidence="1">
    <location>
        <begin position="169"/>
        <end position="203"/>
    </location>
</feature>
<feature type="compositionally biased region" description="Pro residues" evidence="1">
    <location>
        <begin position="42"/>
        <end position="59"/>
    </location>
</feature>
<accession>A0AAV7UQU3</accession>
<sequence>MRGWRVRSPRFSSWPFRVTSRSSPPRGTGLLPSQGNPDVPDSRPPGAPTSPGGPGPTPQLSPDRPHSPSSSVPASSLSGAAPSPRGRQPPRPVQVAPGRTVSAPLPPRQSSRWVGPVSHHTSSTGLKTLTAGPASSRDLRGPFRRGPVQCLGPSPPPGEVLALCAPTAPHLRPAPCRPPKSDQTLQAGPGAPKDPEGNTQAHLGLEGGFSVWCAMQPVAEL</sequence>
<protein>
    <submittedName>
        <fullName evidence="2">Uncharacterized protein</fullName>
    </submittedName>
</protein>
<comment type="caution">
    <text evidence="2">The sequence shown here is derived from an EMBL/GenBank/DDBJ whole genome shotgun (WGS) entry which is preliminary data.</text>
</comment>
<feature type="compositionally biased region" description="Low complexity" evidence="1">
    <location>
        <begin position="67"/>
        <end position="86"/>
    </location>
</feature>
<feature type="region of interest" description="Disordered" evidence="1">
    <location>
        <begin position="1"/>
        <end position="154"/>
    </location>
</feature>
<organism evidence="2 3">
    <name type="scientific">Pleurodeles waltl</name>
    <name type="common">Iberian ribbed newt</name>
    <dbReference type="NCBI Taxonomy" id="8319"/>
    <lineage>
        <taxon>Eukaryota</taxon>
        <taxon>Metazoa</taxon>
        <taxon>Chordata</taxon>
        <taxon>Craniata</taxon>
        <taxon>Vertebrata</taxon>
        <taxon>Euteleostomi</taxon>
        <taxon>Amphibia</taxon>
        <taxon>Batrachia</taxon>
        <taxon>Caudata</taxon>
        <taxon>Salamandroidea</taxon>
        <taxon>Salamandridae</taxon>
        <taxon>Pleurodelinae</taxon>
        <taxon>Pleurodeles</taxon>
    </lineage>
</organism>
<dbReference type="Proteomes" id="UP001066276">
    <property type="component" value="Chromosome 2_2"/>
</dbReference>